<evidence type="ECO:0000313" key="3">
    <source>
        <dbReference type="Proteomes" id="UP001233314"/>
    </source>
</evidence>
<dbReference type="InterPro" id="IPR036388">
    <property type="entry name" value="WH-like_DNA-bd_sf"/>
</dbReference>
<dbReference type="Pfam" id="PF12802">
    <property type="entry name" value="MarR_2"/>
    <property type="match status" value="1"/>
</dbReference>
<dbReference type="PANTHER" id="PTHR33164">
    <property type="entry name" value="TRANSCRIPTIONAL REGULATOR, MARR FAMILY"/>
    <property type="match status" value="1"/>
</dbReference>
<comment type="caution">
    <text evidence="2">The sequence shown here is derived from an EMBL/GenBank/DDBJ whole genome shotgun (WGS) entry which is preliminary data.</text>
</comment>
<dbReference type="SMART" id="SM00347">
    <property type="entry name" value="HTH_MARR"/>
    <property type="match status" value="1"/>
</dbReference>
<protein>
    <submittedName>
        <fullName evidence="2">MarR family transcriptional regulator</fullName>
    </submittedName>
</protein>
<proteinExistence type="predicted"/>
<dbReference type="RefSeq" id="WP_305026251.1">
    <property type="nucleotide sequence ID" value="NZ_JAUQTA010000001.1"/>
</dbReference>
<dbReference type="EMBL" id="JAUQTA010000001">
    <property type="protein sequence ID" value="MDO7866833.1"/>
    <property type="molecule type" value="Genomic_DNA"/>
</dbReference>
<evidence type="ECO:0000313" key="2">
    <source>
        <dbReference type="EMBL" id="MDO7866833.1"/>
    </source>
</evidence>
<reference evidence="2 3" key="1">
    <citation type="submission" date="2023-07" db="EMBL/GenBank/DDBJ databases">
        <title>Nocardioides sp. nov WY-20 isolated from soil.</title>
        <authorList>
            <person name="Liu B."/>
            <person name="Wan Y."/>
        </authorList>
    </citation>
    <scope>NUCLEOTIDE SEQUENCE [LARGE SCALE GENOMIC DNA]</scope>
    <source>
        <strain evidence="2 3">WY-20</strain>
    </source>
</reference>
<dbReference type="Proteomes" id="UP001233314">
    <property type="component" value="Unassembled WGS sequence"/>
</dbReference>
<dbReference type="PANTHER" id="PTHR33164:SF57">
    <property type="entry name" value="MARR-FAMILY TRANSCRIPTIONAL REGULATOR"/>
    <property type="match status" value="1"/>
</dbReference>
<accession>A0ABT9AY56</accession>
<dbReference type="Gene3D" id="1.10.10.10">
    <property type="entry name" value="Winged helix-like DNA-binding domain superfamily/Winged helix DNA-binding domain"/>
    <property type="match status" value="1"/>
</dbReference>
<dbReference type="InterPro" id="IPR000835">
    <property type="entry name" value="HTH_MarR-typ"/>
</dbReference>
<gene>
    <name evidence="2" type="ORF">Q5722_00475</name>
</gene>
<dbReference type="InterPro" id="IPR039422">
    <property type="entry name" value="MarR/SlyA-like"/>
</dbReference>
<dbReference type="SUPFAM" id="SSF46785">
    <property type="entry name" value="Winged helix' DNA-binding domain"/>
    <property type="match status" value="1"/>
</dbReference>
<keyword evidence="3" id="KW-1185">Reference proteome</keyword>
<organism evidence="2 3">
    <name type="scientific">Nocardioides jiangxiensis</name>
    <dbReference type="NCBI Taxonomy" id="3064524"/>
    <lineage>
        <taxon>Bacteria</taxon>
        <taxon>Bacillati</taxon>
        <taxon>Actinomycetota</taxon>
        <taxon>Actinomycetes</taxon>
        <taxon>Propionibacteriales</taxon>
        <taxon>Nocardioidaceae</taxon>
        <taxon>Nocardioides</taxon>
    </lineage>
</organism>
<dbReference type="InterPro" id="IPR036390">
    <property type="entry name" value="WH_DNA-bd_sf"/>
</dbReference>
<name>A0ABT9AY56_9ACTN</name>
<feature type="domain" description="HTH marR-type" evidence="1">
    <location>
        <begin position="20"/>
        <end position="156"/>
    </location>
</feature>
<sequence>MSELSTGSLPAMDAATGPRGAGLSLLLKHAEQAVRQRLQPALDEHGLTYDHWRILAVLELQPGLTMSTIADAAVVPAATLTRLVDRLTESALVVRRIDRADKRRALVALSPRGEDVTRELRAIEDRLASEVAAALGPDRAAALHRDLTVLAHVVDQ</sequence>
<dbReference type="PROSITE" id="PS50995">
    <property type="entry name" value="HTH_MARR_2"/>
    <property type="match status" value="1"/>
</dbReference>
<evidence type="ECO:0000259" key="1">
    <source>
        <dbReference type="PROSITE" id="PS50995"/>
    </source>
</evidence>